<dbReference type="Gene3D" id="2.40.50.100">
    <property type="match status" value="1"/>
</dbReference>
<dbReference type="RefSeq" id="WP_310093541.1">
    <property type="nucleotide sequence ID" value="NZ_JAVDTT010000002.1"/>
</dbReference>
<accession>A0ABU1RTL3</accession>
<gene>
    <name evidence="2" type="ORF">J2W94_002398</name>
</gene>
<sequence>MALLALGLVVWRILSGGTESSEDARAASALTVQIVAPQAQTWPQSVVASGPLTAWQEVIVSPETGGLRIAELLVDVGAKVERGQLLARLADDSLRMDLRMQEASVAQASVSLDQATSDLKRARVVEDSGALSEQQLEEYRVAEAKARASLSSARAELDSINLKLKQTRIVAPDNGYVSSKSAVLGNVVNAGAELFRLVRKSRVEWRPELDARQLSLIQTGQSVGVMLPSGAQVLGEVREVGPTLSEKTGRATVYVSLPTDSAARPGMFANGEIALESKSAVTLPQSSIVSRDGRSYIFLLDAQNKVSSRVVAIGRRQGDRIEILTPIDGKARIVASGGAFLSENAQVTVAPVGQARTSAVL</sequence>
<evidence type="ECO:0000256" key="1">
    <source>
        <dbReference type="ARBA" id="ARBA00009477"/>
    </source>
</evidence>
<evidence type="ECO:0000313" key="2">
    <source>
        <dbReference type="EMBL" id="MDR6842113.1"/>
    </source>
</evidence>
<protein>
    <submittedName>
        <fullName evidence="2">RND family efflux transporter MFP subunit</fullName>
    </submittedName>
</protein>
<dbReference type="Gene3D" id="2.40.420.20">
    <property type="match status" value="1"/>
</dbReference>
<evidence type="ECO:0000313" key="3">
    <source>
        <dbReference type="Proteomes" id="UP001254759"/>
    </source>
</evidence>
<dbReference type="SUPFAM" id="SSF111369">
    <property type="entry name" value="HlyD-like secretion proteins"/>
    <property type="match status" value="1"/>
</dbReference>
<comment type="similarity">
    <text evidence="1">Belongs to the membrane fusion protein (MFP) (TC 8.A.1) family.</text>
</comment>
<dbReference type="PANTHER" id="PTHR30469">
    <property type="entry name" value="MULTIDRUG RESISTANCE PROTEIN MDTA"/>
    <property type="match status" value="1"/>
</dbReference>
<keyword evidence="3" id="KW-1185">Reference proteome</keyword>
<proteinExistence type="inferred from homology"/>
<dbReference type="Gene3D" id="1.10.287.470">
    <property type="entry name" value="Helix hairpin bin"/>
    <property type="match status" value="1"/>
</dbReference>
<reference evidence="2 3" key="1">
    <citation type="submission" date="2023-07" db="EMBL/GenBank/DDBJ databases">
        <title>Sorghum-associated microbial communities from plants grown in Nebraska, USA.</title>
        <authorList>
            <person name="Schachtman D."/>
        </authorList>
    </citation>
    <scope>NUCLEOTIDE SEQUENCE [LARGE SCALE GENOMIC DNA]</scope>
    <source>
        <strain evidence="2 3">BE107</strain>
    </source>
</reference>
<dbReference type="PANTHER" id="PTHR30469:SF15">
    <property type="entry name" value="HLYD FAMILY OF SECRETION PROTEINS"/>
    <property type="match status" value="1"/>
</dbReference>
<dbReference type="EMBL" id="JAVDTT010000002">
    <property type="protein sequence ID" value="MDR6842113.1"/>
    <property type="molecule type" value="Genomic_DNA"/>
</dbReference>
<comment type="caution">
    <text evidence="2">The sequence shown here is derived from an EMBL/GenBank/DDBJ whole genome shotgun (WGS) entry which is preliminary data.</text>
</comment>
<dbReference type="Gene3D" id="2.40.30.170">
    <property type="match status" value="1"/>
</dbReference>
<name>A0ABU1RTL3_9GAMM</name>
<organism evidence="2 3">
    <name type="scientific">Pseudoxanthomonas sacheonensis</name>
    <dbReference type="NCBI Taxonomy" id="443615"/>
    <lineage>
        <taxon>Bacteria</taxon>
        <taxon>Pseudomonadati</taxon>
        <taxon>Pseudomonadota</taxon>
        <taxon>Gammaproteobacteria</taxon>
        <taxon>Lysobacterales</taxon>
        <taxon>Lysobacteraceae</taxon>
        <taxon>Pseudoxanthomonas</taxon>
    </lineage>
</organism>
<dbReference type="NCBIfam" id="TIGR01730">
    <property type="entry name" value="RND_mfp"/>
    <property type="match status" value="1"/>
</dbReference>
<dbReference type="Proteomes" id="UP001254759">
    <property type="component" value="Unassembled WGS sequence"/>
</dbReference>
<dbReference type="InterPro" id="IPR006143">
    <property type="entry name" value="RND_pump_MFP"/>
</dbReference>